<keyword evidence="3" id="KW-1185">Reference proteome</keyword>
<comment type="caution">
    <text evidence="2">The sequence shown here is derived from an EMBL/GenBank/DDBJ whole genome shotgun (WGS) entry which is preliminary data.</text>
</comment>
<evidence type="ECO:0000313" key="2">
    <source>
        <dbReference type="EMBL" id="CAG7728524.1"/>
    </source>
</evidence>
<accession>A0A8J2P2F3</accession>
<organism evidence="2 3">
    <name type="scientific">Allacma fusca</name>
    <dbReference type="NCBI Taxonomy" id="39272"/>
    <lineage>
        <taxon>Eukaryota</taxon>
        <taxon>Metazoa</taxon>
        <taxon>Ecdysozoa</taxon>
        <taxon>Arthropoda</taxon>
        <taxon>Hexapoda</taxon>
        <taxon>Collembola</taxon>
        <taxon>Symphypleona</taxon>
        <taxon>Sminthuridae</taxon>
        <taxon>Allacma</taxon>
    </lineage>
</organism>
<feature type="region of interest" description="Disordered" evidence="1">
    <location>
        <begin position="26"/>
        <end position="83"/>
    </location>
</feature>
<evidence type="ECO:0000313" key="3">
    <source>
        <dbReference type="Proteomes" id="UP000708208"/>
    </source>
</evidence>
<sequence length="83" mass="8828">MLPANGDAGYLRGKYESLILDCNVINSNSHRNNGLSGNHQAGSSSEMTPEPGDDVSSNLPAKITESGDNKSRRPPDTYIYSSG</sequence>
<name>A0A8J2P2F3_9HEXA</name>
<proteinExistence type="predicted"/>
<feature type="compositionally biased region" description="Basic and acidic residues" evidence="1">
    <location>
        <begin position="65"/>
        <end position="75"/>
    </location>
</feature>
<gene>
    <name evidence="2" type="ORF">AFUS01_LOCUS17295</name>
</gene>
<dbReference type="Proteomes" id="UP000708208">
    <property type="component" value="Unassembled WGS sequence"/>
</dbReference>
<reference evidence="2" key="1">
    <citation type="submission" date="2021-06" db="EMBL/GenBank/DDBJ databases">
        <authorList>
            <person name="Hodson N. C."/>
            <person name="Mongue J. A."/>
            <person name="Jaron S. K."/>
        </authorList>
    </citation>
    <scope>NUCLEOTIDE SEQUENCE</scope>
</reference>
<dbReference type="AlphaFoldDB" id="A0A8J2P2F3"/>
<feature type="compositionally biased region" description="Polar residues" evidence="1">
    <location>
        <begin position="26"/>
        <end position="47"/>
    </location>
</feature>
<protein>
    <submittedName>
        <fullName evidence="2">Uncharacterized protein</fullName>
    </submittedName>
</protein>
<evidence type="ECO:0000256" key="1">
    <source>
        <dbReference type="SAM" id="MobiDB-lite"/>
    </source>
</evidence>
<dbReference type="EMBL" id="CAJVCH010164842">
    <property type="protein sequence ID" value="CAG7728524.1"/>
    <property type="molecule type" value="Genomic_DNA"/>
</dbReference>